<dbReference type="EMBL" id="SOIJ01000243">
    <property type="protein sequence ID" value="TET92119.1"/>
    <property type="molecule type" value="Genomic_DNA"/>
</dbReference>
<dbReference type="InterPro" id="IPR036059">
    <property type="entry name" value="TldD/PmbA_sf"/>
</dbReference>
<protein>
    <submittedName>
        <fullName evidence="4">TldD/PmbA family protein</fullName>
    </submittedName>
</protein>
<dbReference type="GO" id="GO:0006508">
    <property type="term" value="P:proteolysis"/>
    <property type="evidence" value="ECO:0007669"/>
    <property type="project" value="InterPro"/>
</dbReference>
<evidence type="ECO:0000313" key="5">
    <source>
        <dbReference type="Proteomes" id="UP000316925"/>
    </source>
</evidence>
<dbReference type="PANTHER" id="PTHR43421">
    <property type="entry name" value="METALLOPROTEASE PMBA"/>
    <property type="match status" value="1"/>
</dbReference>
<dbReference type="InterPro" id="IPR047657">
    <property type="entry name" value="PmbA"/>
</dbReference>
<dbReference type="InterPro" id="IPR002510">
    <property type="entry name" value="Metalloprtase-TldD/E_N"/>
</dbReference>
<dbReference type="InterPro" id="IPR045569">
    <property type="entry name" value="Metalloprtase-TldD/E_C"/>
</dbReference>
<name>A0A523YM49_UNCAE</name>
<dbReference type="Pfam" id="PF19289">
    <property type="entry name" value="PmbA_TldD_3rd"/>
    <property type="match status" value="1"/>
</dbReference>
<accession>A0A523YM49</accession>
<comment type="caution">
    <text evidence="4">The sequence shown here is derived from an EMBL/GenBank/DDBJ whole genome shotgun (WGS) entry which is preliminary data.</text>
</comment>
<dbReference type="PANTHER" id="PTHR43421:SF1">
    <property type="entry name" value="METALLOPROTEASE PMBA"/>
    <property type="match status" value="1"/>
</dbReference>
<dbReference type="SUPFAM" id="SSF111283">
    <property type="entry name" value="Putative modulator of DNA gyrase, PmbA/TldD"/>
    <property type="match status" value="1"/>
</dbReference>
<comment type="similarity">
    <text evidence="1">Belongs to the peptidase U62 family.</text>
</comment>
<dbReference type="Proteomes" id="UP000316925">
    <property type="component" value="Unassembled WGS sequence"/>
</dbReference>
<evidence type="ECO:0000313" key="4">
    <source>
        <dbReference type="EMBL" id="TET92119.1"/>
    </source>
</evidence>
<dbReference type="Gene3D" id="3.30.2290.10">
    <property type="entry name" value="PmbA/TldD superfamily"/>
    <property type="match status" value="1"/>
</dbReference>
<sequence>MEKILEMATHRAEEAELYRVRSQTKEVGFQADKLKSVESAFEDGIGLRVIKNQRIGFSSLTDLSNPQDLINSALESAKFGQEARFNLPHPGRIPSPQCHDSQVISLKTNQMVEEGERTIELILKEAPNFKCEGGAEKTEIEVTIMNSRGLSYSFKKTNYAFSFYAFLAKEGDFLGVQEGEASSKYKDWSSSVARRITEAIRLSRKKSKINPGRYPVIFTPKVVPLLLQSLKVGINGKTVQKKASPLLGKLGTRIVSPCINITDDPLFSFGLATAPLDGEGVPSRRTQIIKEGVLKSFIYDLQTAGLMGTESTANGARGYDSLPSPSTSNFILKAGDTSFEEMVKDIKEGIIVDQVIGSGQSNTLMGEFSVNLDLGYKVEKGKIVGRLKDIMVSGNAYTMFNQVAALGREVRWIGSTRTPGIYFKEINVAG</sequence>
<organism evidence="4 5">
    <name type="scientific">Aerophobetes bacterium</name>
    <dbReference type="NCBI Taxonomy" id="2030807"/>
    <lineage>
        <taxon>Bacteria</taxon>
        <taxon>Candidatus Aerophobota</taxon>
    </lineage>
</organism>
<dbReference type="GO" id="GO:0005829">
    <property type="term" value="C:cytosol"/>
    <property type="evidence" value="ECO:0007669"/>
    <property type="project" value="TreeGrafter"/>
</dbReference>
<reference evidence="4 5" key="1">
    <citation type="submission" date="2019-03" db="EMBL/GenBank/DDBJ databases">
        <title>Metabolic potential of uncultured bacteria and archaea associated with petroleum seepage in deep-sea sediments.</title>
        <authorList>
            <person name="Dong X."/>
            <person name="Hubert C."/>
        </authorList>
    </citation>
    <scope>NUCLEOTIDE SEQUENCE [LARGE SCALE GENOMIC DNA]</scope>
    <source>
        <strain evidence="4">E29_bin28</strain>
    </source>
</reference>
<feature type="domain" description="Metalloprotease TldD/E C-terminal" evidence="3">
    <location>
        <begin position="211"/>
        <end position="430"/>
    </location>
</feature>
<dbReference type="GO" id="GO:0008237">
    <property type="term" value="F:metallopeptidase activity"/>
    <property type="evidence" value="ECO:0007669"/>
    <property type="project" value="InterPro"/>
</dbReference>
<dbReference type="InterPro" id="IPR035068">
    <property type="entry name" value="TldD/PmbA_N"/>
</dbReference>
<dbReference type="Pfam" id="PF01523">
    <property type="entry name" value="PmbA_TldD_1st"/>
    <property type="match status" value="1"/>
</dbReference>
<evidence type="ECO:0000259" key="3">
    <source>
        <dbReference type="Pfam" id="PF19289"/>
    </source>
</evidence>
<proteinExistence type="inferred from homology"/>
<evidence type="ECO:0000256" key="1">
    <source>
        <dbReference type="ARBA" id="ARBA00005836"/>
    </source>
</evidence>
<feature type="domain" description="Metalloprotease TldD/E N-terminal" evidence="2">
    <location>
        <begin position="15"/>
        <end position="77"/>
    </location>
</feature>
<gene>
    <name evidence="4" type="ORF">E3J33_04315</name>
</gene>
<dbReference type="AlphaFoldDB" id="A0A523YM49"/>
<evidence type="ECO:0000259" key="2">
    <source>
        <dbReference type="Pfam" id="PF01523"/>
    </source>
</evidence>